<dbReference type="Proteomes" id="UP000789901">
    <property type="component" value="Unassembled WGS sequence"/>
</dbReference>
<proteinExistence type="predicted"/>
<organism evidence="1 2">
    <name type="scientific">Gigaspora margarita</name>
    <dbReference type="NCBI Taxonomy" id="4874"/>
    <lineage>
        <taxon>Eukaryota</taxon>
        <taxon>Fungi</taxon>
        <taxon>Fungi incertae sedis</taxon>
        <taxon>Mucoromycota</taxon>
        <taxon>Glomeromycotina</taxon>
        <taxon>Glomeromycetes</taxon>
        <taxon>Diversisporales</taxon>
        <taxon>Gigasporaceae</taxon>
        <taxon>Gigaspora</taxon>
    </lineage>
</organism>
<gene>
    <name evidence="1" type="ORF">GMARGA_LOCUS15240</name>
</gene>
<keyword evidence="2" id="KW-1185">Reference proteome</keyword>
<feature type="non-terminal residue" evidence="1">
    <location>
        <position position="1"/>
    </location>
</feature>
<sequence>NVGHKVNHIMFAFAILNNLKNIYKPKSHHLLLLYPGTEHYDSLQVALDFLTKYLEDIKTGFYDNNTANSNNFCLWCDYKKELNRDFNYDWMINKNINKINQNFIKIDGHIKKLLFSMIALDHWVIDELHLLLRIMDQLSSLNFGKKKDQKIGQYTSLTGNDKLKILYEFNLSQIFREKHAIIICQLWNNFAKLYKSLKDPQVTELYCPNDITPYIHTIVYHVGEFMELHQEFGIANRGIRKSAIQEIVDYKNRMLYFCNQEVPSYFEKETKLVVNI</sequence>
<reference evidence="1 2" key="1">
    <citation type="submission" date="2021-06" db="EMBL/GenBank/DDBJ databases">
        <authorList>
            <person name="Kallberg Y."/>
            <person name="Tangrot J."/>
            <person name="Rosling A."/>
        </authorList>
    </citation>
    <scope>NUCLEOTIDE SEQUENCE [LARGE SCALE GENOMIC DNA]</scope>
    <source>
        <strain evidence="1 2">120-4 pot B 10/14</strain>
    </source>
</reference>
<evidence type="ECO:0000313" key="2">
    <source>
        <dbReference type="Proteomes" id="UP000789901"/>
    </source>
</evidence>
<dbReference type="EMBL" id="CAJVQB010010414">
    <property type="protein sequence ID" value="CAG8739620.1"/>
    <property type="molecule type" value="Genomic_DNA"/>
</dbReference>
<accession>A0ABN7V794</accession>
<protein>
    <submittedName>
        <fullName evidence="1">2659_t:CDS:1</fullName>
    </submittedName>
</protein>
<name>A0ABN7V794_GIGMA</name>
<comment type="caution">
    <text evidence="1">The sequence shown here is derived from an EMBL/GenBank/DDBJ whole genome shotgun (WGS) entry which is preliminary data.</text>
</comment>
<evidence type="ECO:0000313" key="1">
    <source>
        <dbReference type="EMBL" id="CAG8739620.1"/>
    </source>
</evidence>